<gene>
    <name evidence="2" type="ORF">NCTC7807_04242</name>
</gene>
<sequence length="116" mass="12965">MQRGSDRMSVHRDEGMKHELRDYLRSGHPTRSEEWHDAEPGDPLGTHPDIVEVRHELGRRLGRTPFPASAPELARVLSASHCPDEVVELLAPLPADETYRNAQELATAVVRARADA</sequence>
<evidence type="ECO:0000256" key="1">
    <source>
        <dbReference type="SAM" id="MobiDB-lite"/>
    </source>
</evidence>
<reference evidence="2 3" key="1">
    <citation type="submission" date="2018-06" db="EMBL/GenBank/DDBJ databases">
        <authorList>
            <consortium name="Pathogen Informatics"/>
            <person name="Doyle S."/>
        </authorList>
    </citation>
    <scope>NUCLEOTIDE SEQUENCE [LARGE SCALE GENOMIC DNA]</scope>
    <source>
        <strain evidence="2 3">NCTC7807</strain>
    </source>
</reference>
<dbReference type="AlphaFoldDB" id="A0A380P5K6"/>
<accession>A0A380P5K6</accession>
<dbReference type="RefSeq" id="WP_196189759.1">
    <property type="nucleotide sequence ID" value="NZ_UHID01000007.1"/>
</dbReference>
<feature type="compositionally biased region" description="Basic and acidic residues" evidence="1">
    <location>
        <begin position="1"/>
        <end position="39"/>
    </location>
</feature>
<evidence type="ECO:0000313" key="3">
    <source>
        <dbReference type="Proteomes" id="UP000254150"/>
    </source>
</evidence>
<protein>
    <submittedName>
        <fullName evidence="2">Protein of uncharacterized function (DUF2795)</fullName>
    </submittedName>
</protein>
<dbReference type="EMBL" id="UHID01000007">
    <property type="protein sequence ID" value="SUP60178.1"/>
    <property type="molecule type" value="Genomic_DNA"/>
</dbReference>
<dbReference type="GeneID" id="95069006"/>
<evidence type="ECO:0000313" key="2">
    <source>
        <dbReference type="EMBL" id="SUP60178.1"/>
    </source>
</evidence>
<feature type="region of interest" description="Disordered" evidence="1">
    <location>
        <begin position="1"/>
        <end position="48"/>
    </location>
</feature>
<dbReference type="Proteomes" id="UP000254150">
    <property type="component" value="Unassembled WGS sequence"/>
</dbReference>
<dbReference type="InterPro" id="IPR021527">
    <property type="entry name" value="DUF2795"/>
</dbReference>
<dbReference type="Pfam" id="PF11387">
    <property type="entry name" value="DUF2795"/>
    <property type="match status" value="1"/>
</dbReference>
<organism evidence="2 3">
    <name type="scientific">Streptomyces griseus</name>
    <dbReference type="NCBI Taxonomy" id="1911"/>
    <lineage>
        <taxon>Bacteria</taxon>
        <taxon>Bacillati</taxon>
        <taxon>Actinomycetota</taxon>
        <taxon>Actinomycetes</taxon>
        <taxon>Kitasatosporales</taxon>
        <taxon>Streptomycetaceae</taxon>
        <taxon>Streptomyces</taxon>
    </lineage>
</organism>
<name>A0A380P5K6_STRGR</name>
<proteinExistence type="predicted"/>